<evidence type="ECO:0000313" key="2">
    <source>
        <dbReference type="EMBL" id="CUP60480.1"/>
    </source>
</evidence>
<evidence type="ECO:0000256" key="1">
    <source>
        <dbReference type="SAM" id="MobiDB-lite"/>
    </source>
</evidence>
<name>A0A174PNT8_9FIRM</name>
<dbReference type="AlphaFoldDB" id="A0A174PNT8"/>
<evidence type="ECO:0000313" key="3">
    <source>
        <dbReference type="Proteomes" id="UP000095762"/>
    </source>
</evidence>
<protein>
    <submittedName>
        <fullName evidence="2">Uncharacterized protein</fullName>
    </submittedName>
</protein>
<dbReference type="Gene3D" id="1.10.10.10">
    <property type="entry name" value="Winged helix-like DNA-binding domain superfamily/Winged helix DNA-binding domain"/>
    <property type="match status" value="1"/>
</dbReference>
<accession>A0A174PNT8</accession>
<proteinExistence type="predicted"/>
<gene>
    <name evidence="2" type="ORF">ERS852569_00141</name>
</gene>
<feature type="compositionally biased region" description="Basic and acidic residues" evidence="1">
    <location>
        <begin position="1"/>
        <end position="15"/>
    </location>
</feature>
<dbReference type="RefSeq" id="WP_055059179.1">
    <property type="nucleotide sequence ID" value="NZ_CZBP01000001.1"/>
</dbReference>
<reference evidence="2 3" key="1">
    <citation type="submission" date="2015-09" db="EMBL/GenBank/DDBJ databases">
        <authorList>
            <consortium name="Pathogen Informatics"/>
        </authorList>
    </citation>
    <scope>NUCLEOTIDE SEQUENCE [LARGE SCALE GENOMIC DNA]</scope>
    <source>
        <strain evidence="2 3">2789STDY5834957</strain>
    </source>
</reference>
<dbReference type="InterPro" id="IPR036388">
    <property type="entry name" value="WH-like_DNA-bd_sf"/>
</dbReference>
<dbReference type="EMBL" id="CZBP01000001">
    <property type="protein sequence ID" value="CUP60480.1"/>
    <property type="molecule type" value="Genomic_DNA"/>
</dbReference>
<feature type="region of interest" description="Disordered" evidence="1">
    <location>
        <begin position="1"/>
        <end position="20"/>
    </location>
</feature>
<dbReference type="Proteomes" id="UP000095762">
    <property type="component" value="Unassembled WGS sequence"/>
</dbReference>
<organism evidence="2 3">
    <name type="scientific">Blautia obeum</name>
    <dbReference type="NCBI Taxonomy" id="40520"/>
    <lineage>
        <taxon>Bacteria</taxon>
        <taxon>Bacillati</taxon>
        <taxon>Bacillota</taxon>
        <taxon>Clostridia</taxon>
        <taxon>Lachnospirales</taxon>
        <taxon>Lachnospiraceae</taxon>
        <taxon>Blautia</taxon>
    </lineage>
</organism>
<sequence length="413" mass="48765">MELYNKEKKKAEVSMRKKGWKDDEDSSLEKFMEIQKANKRVRKDMDALISVSRMFKYDMKVMVGKAVYMFKIFEDWIKRDNAASYISEKARDDDGRVVIQAVGIETTDPVLAFPCMMPTFMLYKESGKGKVYQYVWVLKFPVCQKMESSCHLLEKAIAYLCPGAKPIYKTKGIMVPGIKDVRTLKEKTELLYNMETKYSLSEIWEEVGKRFPVRGRALKVYINNDMLYREGLSTTKQFIAIRRLNSLRRMIREKKDLKDLEWKQMKKILYWFWCFAMDVGYEDDEIIFLIDQTFRRQGIIMPQAYIKETKADSTYKIKNETLNDVFGLQSDEYFHVPKKKMPKEEYVKQMDDKKTAMTKAVTSLFYKGLTVAQIAEELHISKRTVISRKNDAKKFGWIPFRGKFFEKSLCWTA</sequence>